<dbReference type="PROSITE" id="PS51257">
    <property type="entry name" value="PROKAR_LIPOPROTEIN"/>
    <property type="match status" value="1"/>
</dbReference>
<gene>
    <name evidence="1" type="ORF">HYPSUDRAFT_447933</name>
</gene>
<dbReference type="AlphaFoldDB" id="A0A0D2KI80"/>
<proteinExistence type="predicted"/>
<evidence type="ECO:0000313" key="2">
    <source>
        <dbReference type="Proteomes" id="UP000054270"/>
    </source>
</evidence>
<evidence type="ECO:0000313" key="1">
    <source>
        <dbReference type="EMBL" id="KJA14312.1"/>
    </source>
</evidence>
<protein>
    <submittedName>
        <fullName evidence="1">Uncharacterized protein</fullName>
    </submittedName>
</protein>
<keyword evidence="2" id="KW-1185">Reference proteome</keyword>
<dbReference type="EMBL" id="KN817685">
    <property type="protein sequence ID" value="KJA14312.1"/>
    <property type="molecule type" value="Genomic_DNA"/>
</dbReference>
<sequence>MRPASAGALAVAAACRSSASGRLARSAEAWLGVGYYLRVGGRGTSVTWKLERVSRCAFSSNCERPVGCVRADVNILDRVVVGCGRHGSIYVNAAKLNANFPVAAQFGWRHGPLNGRIFNNC</sequence>
<accession>A0A0D2KI80</accession>
<dbReference type="Proteomes" id="UP000054270">
    <property type="component" value="Unassembled WGS sequence"/>
</dbReference>
<reference evidence="2" key="1">
    <citation type="submission" date="2014-04" db="EMBL/GenBank/DDBJ databases">
        <title>Evolutionary Origins and Diversification of the Mycorrhizal Mutualists.</title>
        <authorList>
            <consortium name="DOE Joint Genome Institute"/>
            <consortium name="Mycorrhizal Genomics Consortium"/>
            <person name="Kohler A."/>
            <person name="Kuo A."/>
            <person name="Nagy L.G."/>
            <person name="Floudas D."/>
            <person name="Copeland A."/>
            <person name="Barry K.W."/>
            <person name="Cichocki N."/>
            <person name="Veneault-Fourrey C."/>
            <person name="LaButti K."/>
            <person name="Lindquist E.A."/>
            <person name="Lipzen A."/>
            <person name="Lundell T."/>
            <person name="Morin E."/>
            <person name="Murat C."/>
            <person name="Riley R."/>
            <person name="Ohm R."/>
            <person name="Sun H."/>
            <person name="Tunlid A."/>
            <person name="Henrissat B."/>
            <person name="Grigoriev I.V."/>
            <person name="Hibbett D.S."/>
            <person name="Martin F."/>
        </authorList>
    </citation>
    <scope>NUCLEOTIDE SEQUENCE [LARGE SCALE GENOMIC DNA]</scope>
    <source>
        <strain evidence="2">FD-334 SS-4</strain>
    </source>
</reference>
<organism evidence="1 2">
    <name type="scientific">Hypholoma sublateritium (strain FD-334 SS-4)</name>
    <dbReference type="NCBI Taxonomy" id="945553"/>
    <lineage>
        <taxon>Eukaryota</taxon>
        <taxon>Fungi</taxon>
        <taxon>Dikarya</taxon>
        <taxon>Basidiomycota</taxon>
        <taxon>Agaricomycotina</taxon>
        <taxon>Agaricomycetes</taxon>
        <taxon>Agaricomycetidae</taxon>
        <taxon>Agaricales</taxon>
        <taxon>Agaricineae</taxon>
        <taxon>Strophariaceae</taxon>
        <taxon>Hypholoma</taxon>
    </lineage>
</organism>
<name>A0A0D2KI80_HYPSF</name>